<accession>A0A7T6APX9</accession>
<reference evidence="3 4" key="1">
    <citation type="submission" date="2020-05" db="EMBL/GenBank/DDBJ databases">
        <title>Complete genome of Desulfobulbus oligotrophicus.</title>
        <authorList>
            <person name="Podar M."/>
        </authorList>
    </citation>
    <scope>NUCLEOTIDE SEQUENCE [LARGE SCALE GENOMIC DNA]</scope>
    <source>
        <strain evidence="3 4">Prop6</strain>
    </source>
</reference>
<gene>
    <name evidence="3" type="ORF">HP555_03615</name>
</gene>
<dbReference type="InterPro" id="IPR052713">
    <property type="entry name" value="FeoA"/>
</dbReference>
<feature type="domain" description="Ferrous iron transporter FeoA-like" evidence="2">
    <location>
        <begin position="3"/>
        <end position="76"/>
    </location>
</feature>
<dbReference type="RefSeq" id="WP_199263833.1">
    <property type="nucleotide sequence ID" value="NZ_CP054140.1"/>
</dbReference>
<dbReference type="PANTHER" id="PTHR42954">
    <property type="entry name" value="FE(2+) TRANSPORT PROTEIN A"/>
    <property type="match status" value="1"/>
</dbReference>
<dbReference type="InterPro" id="IPR008988">
    <property type="entry name" value="Transcriptional_repressor_C"/>
</dbReference>
<organism evidence="3 4">
    <name type="scientific">Desulfobulbus oligotrophicus</name>
    <dbReference type="NCBI Taxonomy" id="1909699"/>
    <lineage>
        <taxon>Bacteria</taxon>
        <taxon>Pseudomonadati</taxon>
        <taxon>Thermodesulfobacteriota</taxon>
        <taxon>Desulfobulbia</taxon>
        <taxon>Desulfobulbales</taxon>
        <taxon>Desulfobulbaceae</taxon>
        <taxon>Desulfobulbus</taxon>
    </lineage>
</organism>
<evidence type="ECO:0000313" key="4">
    <source>
        <dbReference type="Proteomes" id="UP000596092"/>
    </source>
</evidence>
<evidence type="ECO:0000259" key="2">
    <source>
        <dbReference type="SMART" id="SM00899"/>
    </source>
</evidence>
<dbReference type="InterPro" id="IPR007167">
    <property type="entry name" value="Fe-transptr_FeoA-like"/>
</dbReference>
<evidence type="ECO:0000256" key="1">
    <source>
        <dbReference type="ARBA" id="ARBA00023004"/>
    </source>
</evidence>
<dbReference type="PANTHER" id="PTHR42954:SF2">
    <property type="entry name" value="FE(2+) TRANSPORT PROTEIN A"/>
    <property type="match status" value="1"/>
</dbReference>
<dbReference type="GO" id="GO:0046914">
    <property type="term" value="F:transition metal ion binding"/>
    <property type="evidence" value="ECO:0007669"/>
    <property type="project" value="InterPro"/>
</dbReference>
<proteinExistence type="predicted"/>
<dbReference type="AlphaFoldDB" id="A0A7T6APX9"/>
<sequence length="79" mass="8524">MEKTLNEIAVGQAGTVVGFTRKAGGYRQKLLAMGLTKGTAFKVIRVAPMGDPVEISVRNYSLSLRRDEAKTLLVAEGDK</sequence>
<dbReference type="KEGG" id="dog:HP555_03615"/>
<dbReference type="EMBL" id="CP054140">
    <property type="protein sequence ID" value="QQG65017.1"/>
    <property type="molecule type" value="Genomic_DNA"/>
</dbReference>
<evidence type="ECO:0000313" key="3">
    <source>
        <dbReference type="EMBL" id="QQG65017.1"/>
    </source>
</evidence>
<dbReference type="Proteomes" id="UP000596092">
    <property type="component" value="Chromosome"/>
</dbReference>
<keyword evidence="1" id="KW-0408">Iron</keyword>
<keyword evidence="4" id="KW-1185">Reference proteome</keyword>
<dbReference type="Pfam" id="PF04023">
    <property type="entry name" value="FeoA"/>
    <property type="match status" value="1"/>
</dbReference>
<protein>
    <submittedName>
        <fullName evidence="3">Ferrous iron transport protein A</fullName>
    </submittedName>
</protein>
<dbReference type="SMART" id="SM00899">
    <property type="entry name" value="FeoA"/>
    <property type="match status" value="1"/>
</dbReference>
<name>A0A7T6APX9_9BACT</name>
<dbReference type="SUPFAM" id="SSF50037">
    <property type="entry name" value="C-terminal domain of transcriptional repressors"/>
    <property type="match status" value="1"/>
</dbReference>
<dbReference type="Gene3D" id="2.30.30.90">
    <property type="match status" value="1"/>
</dbReference>
<dbReference type="InterPro" id="IPR038157">
    <property type="entry name" value="FeoA_core_dom"/>
</dbReference>